<organism evidence="3">
    <name type="scientific">Acromyrmex echinatior</name>
    <name type="common">Panamanian leafcutter ant</name>
    <name type="synonym">Acromyrmex octospinosus echinatior</name>
    <dbReference type="NCBI Taxonomy" id="103372"/>
    <lineage>
        <taxon>Eukaryota</taxon>
        <taxon>Metazoa</taxon>
        <taxon>Ecdysozoa</taxon>
        <taxon>Arthropoda</taxon>
        <taxon>Hexapoda</taxon>
        <taxon>Insecta</taxon>
        <taxon>Pterygota</taxon>
        <taxon>Neoptera</taxon>
        <taxon>Endopterygota</taxon>
        <taxon>Hymenoptera</taxon>
        <taxon>Apocrita</taxon>
        <taxon>Aculeata</taxon>
        <taxon>Formicoidea</taxon>
        <taxon>Formicidae</taxon>
        <taxon>Myrmicinae</taxon>
        <taxon>Acromyrmex</taxon>
    </lineage>
</organism>
<dbReference type="AlphaFoldDB" id="F4WY45"/>
<dbReference type="EMBL" id="GL888437">
    <property type="protein sequence ID" value="EGI60876.1"/>
    <property type="molecule type" value="Genomic_DNA"/>
</dbReference>
<protein>
    <submittedName>
        <fullName evidence="2">Uncharacterized protein</fullName>
    </submittedName>
</protein>
<evidence type="ECO:0000313" key="2">
    <source>
        <dbReference type="EMBL" id="EGI60876.1"/>
    </source>
</evidence>
<comment type="subcellular location">
    <subcellularLocation>
        <location evidence="1">Nucleus</location>
    </subcellularLocation>
</comment>
<dbReference type="Proteomes" id="UP000007755">
    <property type="component" value="Unassembled WGS sequence"/>
</dbReference>
<dbReference type="SUPFAM" id="SSF46689">
    <property type="entry name" value="Homeodomain-like"/>
    <property type="match status" value="1"/>
</dbReference>
<evidence type="ECO:0000256" key="1">
    <source>
        <dbReference type="ARBA" id="ARBA00004123"/>
    </source>
</evidence>
<accession>F4WY45</accession>
<name>F4WY45_ACREC</name>
<evidence type="ECO:0000313" key="3">
    <source>
        <dbReference type="Proteomes" id="UP000007755"/>
    </source>
</evidence>
<reference evidence="2" key="1">
    <citation type="submission" date="2011-02" db="EMBL/GenBank/DDBJ databases">
        <title>The genome of the leaf-cutting ant Acromyrmex echinatior suggests key adaptations to social evolution and fungus farming.</title>
        <authorList>
            <person name="Nygaard S."/>
            <person name="Zhang G."/>
        </authorList>
    </citation>
    <scope>NUCLEOTIDE SEQUENCE</scope>
</reference>
<dbReference type="OrthoDB" id="202234at2759"/>
<dbReference type="InterPro" id="IPR009057">
    <property type="entry name" value="Homeodomain-like_sf"/>
</dbReference>
<sequence>MSDQRVTAIPNSQDIVLAGCRFQQATHWLELATIHALLAKQAGSSYITVLPPIPTVGMTKDDLPKLMEQAYKVMNKTFVESSTECLEEQIQRCVTKIRTNFNSNFPLYCASAKDCYWCPRKPDASSKQSYSQNGRDVEVQESLMLLVNSHILKMAAMLKPSAEYNRRAAIIEDLRAGRSATEIIRSFRYPRSTVYDVVAKYMALEQSNEGSSMPARKSHSKERTARIPAVVERAQTLISNDPRQSLQKLASIVGVQQLPEKQRRTRAKFMETLRQWDTQQQQQEEFAATLR</sequence>
<dbReference type="InParanoid" id="F4WY45"/>
<gene>
    <name evidence="2" type="ORF">G5I_10892</name>
</gene>
<keyword evidence="3" id="KW-1185">Reference proteome</keyword>
<proteinExistence type="predicted"/>
<dbReference type="GO" id="GO:0005634">
    <property type="term" value="C:nucleus"/>
    <property type="evidence" value="ECO:0007669"/>
    <property type="project" value="UniProtKB-SubCell"/>
</dbReference>